<dbReference type="EMBL" id="FOZZ01000004">
    <property type="protein sequence ID" value="SFS69371.1"/>
    <property type="molecule type" value="Genomic_DNA"/>
</dbReference>
<evidence type="ECO:0000256" key="1">
    <source>
        <dbReference type="ARBA" id="ARBA00007847"/>
    </source>
</evidence>
<dbReference type="InterPro" id="IPR015942">
    <property type="entry name" value="Asp/Glu/hydantoin_racemase"/>
</dbReference>
<evidence type="ECO:0000313" key="4">
    <source>
        <dbReference type="Proteomes" id="UP000198785"/>
    </source>
</evidence>
<evidence type="ECO:0000256" key="2">
    <source>
        <dbReference type="ARBA" id="ARBA00023235"/>
    </source>
</evidence>
<dbReference type="Gene3D" id="3.40.50.1860">
    <property type="match status" value="2"/>
</dbReference>
<organism evidence="3 4">
    <name type="scientific">Sphingobacterium wenxiniae</name>
    <dbReference type="NCBI Taxonomy" id="683125"/>
    <lineage>
        <taxon>Bacteria</taxon>
        <taxon>Pseudomonadati</taxon>
        <taxon>Bacteroidota</taxon>
        <taxon>Sphingobacteriia</taxon>
        <taxon>Sphingobacteriales</taxon>
        <taxon>Sphingobacteriaceae</taxon>
        <taxon>Sphingobacterium</taxon>
    </lineage>
</organism>
<accession>A0A1I6RXC3</accession>
<dbReference type="RefSeq" id="WP_093364633.1">
    <property type="nucleotide sequence ID" value="NZ_FOZZ01000004.1"/>
</dbReference>
<dbReference type="PANTHER" id="PTHR21198:SF7">
    <property type="entry name" value="ASPARTATE-GLUTAMATE RACEMASE FAMILY"/>
    <property type="match status" value="1"/>
</dbReference>
<evidence type="ECO:0000313" key="3">
    <source>
        <dbReference type="EMBL" id="SFS69371.1"/>
    </source>
</evidence>
<reference evidence="3 4" key="1">
    <citation type="submission" date="2016-10" db="EMBL/GenBank/DDBJ databases">
        <authorList>
            <person name="de Groot N.N."/>
        </authorList>
    </citation>
    <scope>NUCLEOTIDE SEQUENCE [LARGE SCALE GENOMIC DNA]</scope>
    <source>
        <strain evidence="3 4">DSM 22789</strain>
    </source>
</reference>
<dbReference type="AlphaFoldDB" id="A0A1I6RXC3"/>
<dbReference type="OrthoDB" id="9803739at2"/>
<dbReference type="STRING" id="683125.SAMN05660206_10411"/>
<gene>
    <name evidence="3" type="ORF">SAMN05660206_10411</name>
</gene>
<dbReference type="GO" id="GO:0047661">
    <property type="term" value="F:amino-acid racemase activity"/>
    <property type="evidence" value="ECO:0007669"/>
    <property type="project" value="InterPro"/>
</dbReference>
<dbReference type="PANTHER" id="PTHR21198">
    <property type="entry name" value="GLUTAMATE RACEMASE"/>
    <property type="match status" value="1"/>
</dbReference>
<dbReference type="NCBIfam" id="TIGR00035">
    <property type="entry name" value="asp_race"/>
    <property type="match status" value="1"/>
</dbReference>
<sequence>MIGIVGGVGPLAGVDIVTKIIEETKASTDQEHLPVILSSQPHRIADRTAYLLGKTNENPAFALAQIIQELEKAGASVVAVPCNTAHSPRIFDVVREELDKVSCGVKLLHLVEETARYIVEQHGNIAVGILSTTGTRNTGLYRNVLDQNGLTPIEPDDNWQEKIHTAIYDTTYGIKAISSPVSNRARQEILEAIAELKKAGAQAVILGCTELPLAIHEKESAGLPIIDPNRILARALIQQLNSEKLKGD</sequence>
<keyword evidence="2" id="KW-0413">Isomerase</keyword>
<proteinExistence type="inferred from homology"/>
<keyword evidence="4" id="KW-1185">Reference proteome</keyword>
<dbReference type="Proteomes" id="UP000198785">
    <property type="component" value="Unassembled WGS sequence"/>
</dbReference>
<protein>
    <submittedName>
        <fullName evidence="3">Aspartate racemase</fullName>
    </submittedName>
</protein>
<dbReference type="InterPro" id="IPR001920">
    <property type="entry name" value="Asp/Glu_race"/>
</dbReference>
<dbReference type="InterPro" id="IPR004380">
    <property type="entry name" value="Asp_race"/>
</dbReference>
<comment type="similarity">
    <text evidence="1">Belongs to the aspartate/glutamate racemases family.</text>
</comment>
<name>A0A1I6RXC3_9SPHI</name>
<dbReference type="Pfam" id="PF01177">
    <property type="entry name" value="Asp_Glu_race"/>
    <property type="match status" value="1"/>
</dbReference>
<dbReference type="SUPFAM" id="SSF53681">
    <property type="entry name" value="Aspartate/glutamate racemase"/>
    <property type="match status" value="2"/>
</dbReference>